<evidence type="ECO:0000256" key="1">
    <source>
        <dbReference type="ARBA" id="ARBA00022801"/>
    </source>
</evidence>
<keyword evidence="2" id="KW-0325">Glycoprotein</keyword>
<dbReference type="Gene3D" id="3.40.720.10">
    <property type="entry name" value="Alkaline Phosphatase, subunit A"/>
    <property type="match status" value="1"/>
</dbReference>
<gene>
    <name evidence="3" type="ORF">HPBE_LOCUS21561</name>
</gene>
<dbReference type="InterPro" id="IPR002591">
    <property type="entry name" value="Phosphodiest/P_Trfase"/>
</dbReference>
<proteinExistence type="predicted"/>
<dbReference type="SUPFAM" id="SSF53649">
    <property type="entry name" value="Alkaline phosphatase-like"/>
    <property type="match status" value="1"/>
</dbReference>
<dbReference type="InterPro" id="IPR044929">
    <property type="entry name" value="DNA/RNA_non-sp_Endonuclease_sf"/>
</dbReference>
<keyword evidence="1" id="KW-0378">Hydrolase</keyword>
<sequence>MSNISTLAIPWKSRFVTEVMKPLDEYTRSLVERMGRLVSVTGTVFDHNSDGIADAETDSSPSHVYRVLIACMGVWSSDGGSCMQPTDTMVLAFILPHVDGDINCLTKHDLLLDYTARLLDVELISGLQFRFPRLSHEQNLRLKTHIKTRLWYEDAHTPLVIISLNGFTKPLLEHRMDTLNKVAECGVTSESVIPCFPSETFTNKLAIATGLYPESQQFGRPDYYVTSNSSTSLREQLDQVVSWLGMPADSRPGLVMVSNDDMIVALQKQASKAELAGVTLQLDRDLNHFFTQLHQDGILRCVNVVFVSDRVYGNNIVTTHFVRLPSSCTKLTPFERGDAYEEIFQMKVGSAVQRTVLEVSQEDAPPRPLAFHPNLIVYKDDTFFSWGITGVGIIVSERFREASRAIKDGYCCHGGFGYGSCNVDGERIPEYAESHDLTTVNMKSRKRDSHLISFYSGNTETQIDFDLVSNRDQGLVTYAKVVPYGRHATSTADLHYEDRSSEH</sequence>
<dbReference type="InterPro" id="IPR017850">
    <property type="entry name" value="Alkaline_phosphatase_core_sf"/>
</dbReference>
<dbReference type="Gene3D" id="3.40.570.10">
    <property type="entry name" value="Extracellular Endonuclease, subunit A"/>
    <property type="match status" value="1"/>
</dbReference>
<evidence type="ECO:0000313" key="3">
    <source>
        <dbReference type="EMBL" id="VDP26461.1"/>
    </source>
</evidence>
<dbReference type="OrthoDB" id="5833449at2759"/>
<dbReference type="Pfam" id="PF01663">
    <property type="entry name" value="Phosphodiest"/>
    <property type="match status" value="2"/>
</dbReference>
<name>A0A3P8C023_HELPZ</name>
<organism evidence="3">
    <name type="scientific">Heligmosomoides polygyrus</name>
    <name type="common">Parasitic roundworm</name>
    <dbReference type="NCBI Taxonomy" id="6339"/>
    <lineage>
        <taxon>Eukaryota</taxon>
        <taxon>Metazoa</taxon>
        <taxon>Ecdysozoa</taxon>
        <taxon>Nematoda</taxon>
        <taxon>Chromadorea</taxon>
        <taxon>Rhabditida</taxon>
        <taxon>Rhabditina</taxon>
        <taxon>Rhabditomorpha</taxon>
        <taxon>Strongyloidea</taxon>
        <taxon>Heligmosomidae</taxon>
        <taxon>Heligmosomoides</taxon>
    </lineage>
</organism>
<protein>
    <submittedName>
        <fullName evidence="3">Uncharacterized protein</fullName>
    </submittedName>
</protein>
<dbReference type="PANTHER" id="PTHR10151">
    <property type="entry name" value="ECTONUCLEOTIDE PYROPHOSPHATASE/PHOSPHODIESTERASE"/>
    <property type="match status" value="1"/>
</dbReference>
<dbReference type="AlphaFoldDB" id="A0A3P8C023"/>
<dbReference type="EMBL" id="UZAH01033125">
    <property type="protein sequence ID" value="VDP26461.1"/>
    <property type="molecule type" value="Genomic_DNA"/>
</dbReference>
<evidence type="ECO:0000256" key="2">
    <source>
        <dbReference type="ARBA" id="ARBA00023180"/>
    </source>
</evidence>
<dbReference type="PANTHER" id="PTHR10151:SF114">
    <property type="entry name" value="ECTONUCLEOTIDE PYROPHOSPHATASE_PHOSPHODIESTERASE C27A7.3"/>
    <property type="match status" value="1"/>
</dbReference>
<dbReference type="GO" id="GO:0016787">
    <property type="term" value="F:hydrolase activity"/>
    <property type="evidence" value="ECO:0007669"/>
    <property type="project" value="UniProtKB-KW"/>
</dbReference>
<accession>A0A3P8C023</accession>
<reference evidence="3" key="1">
    <citation type="submission" date="2018-11" db="EMBL/GenBank/DDBJ databases">
        <authorList>
            <consortium name="Pathogen Informatics"/>
        </authorList>
    </citation>
    <scope>NUCLEOTIDE SEQUENCE [LARGE SCALE GENOMIC DNA]</scope>
</reference>